<evidence type="ECO:0000313" key="3">
    <source>
        <dbReference type="Proteomes" id="UP001597368"/>
    </source>
</evidence>
<dbReference type="RefSeq" id="WP_379572911.1">
    <property type="nucleotide sequence ID" value="NZ_JBHUFV010000022.1"/>
</dbReference>
<name>A0ABW4STE0_9ACTN</name>
<gene>
    <name evidence="2" type="ORF">ACFSKW_15450</name>
</gene>
<comment type="caution">
    <text evidence="2">The sequence shown here is derived from an EMBL/GenBank/DDBJ whole genome shotgun (WGS) entry which is preliminary data.</text>
</comment>
<evidence type="ECO:0000313" key="2">
    <source>
        <dbReference type="EMBL" id="MFD1932870.1"/>
    </source>
</evidence>
<dbReference type="Proteomes" id="UP001597368">
    <property type="component" value="Unassembled WGS sequence"/>
</dbReference>
<accession>A0ABW4STE0</accession>
<dbReference type="EMBL" id="JBHUFV010000022">
    <property type="protein sequence ID" value="MFD1932870.1"/>
    <property type="molecule type" value="Genomic_DNA"/>
</dbReference>
<proteinExistence type="predicted"/>
<feature type="transmembrane region" description="Helical" evidence="1">
    <location>
        <begin position="29"/>
        <end position="49"/>
    </location>
</feature>
<protein>
    <submittedName>
        <fullName evidence="2">Uncharacterized protein</fullName>
    </submittedName>
</protein>
<reference evidence="3" key="1">
    <citation type="journal article" date="2019" name="Int. J. Syst. Evol. Microbiol.">
        <title>The Global Catalogue of Microorganisms (GCM) 10K type strain sequencing project: providing services to taxonomists for standard genome sequencing and annotation.</title>
        <authorList>
            <consortium name="The Broad Institute Genomics Platform"/>
            <consortium name="The Broad Institute Genome Sequencing Center for Infectious Disease"/>
            <person name="Wu L."/>
            <person name="Ma J."/>
        </authorList>
    </citation>
    <scope>NUCLEOTIDE SEQUENCE [LARGE SCALE GENOMIC DNA]</scope>
    <source>
        <strain evidence="3">ICMP 6774ER</strain>
    </source>
</reference>
<keyword evidence="1" id="KW-0812">Transmembrane</keyword>
<keyword evidence="3" id="KW-1185">Reference proteome</keyword>
<sequence>MTFEEHLLMELKAEIVARGERRRRNGRRLVAGAAVAGLAAAAAIALPLLTGSETRAYAVTRNADGTIRVKINEFREADKLEKDLQAMGVDAEVDYVKPGKRCAEGRGEIVGGDEWPTFKDFAKSVSGKAVRPREAGVDIDPRYVAKGTTLVMEFTENEDQTSGPENPRPLWQFKGVVVTGAVKPCVIVDDPAWNDLGGPEARPPAGS</sequence>
<evidence type="ECO:0000256" key="1">
    <source>
        <dbReference type="SAM" id="Phobius"/>
    </source>
</evidence>
<keyword evidence="1" id="KW-1133">Transmembrane helix</keyword>
<keyword evidence="1" id="KW-0472">Membrane</keyword>
<organism evidence="2 3">
    <name type="scientific">Nonomuraea mangrovi</name>
    <dbReference type="NCBI Taxonomy" id="2316207"/>
    <lineage>
        <taxon>Bacteria</taxon>
        <taxon>Bacillati</taxon>
        <taxon>Actinomycetota</taxon>
        <taxon>Actinomycetes</taxon>
        <taxon>Streptosporangiales</taxon>
        <taxon>Streptosporangiaceae</taxon>
        <taxon>Nonomuraea</taxon>
    </lineage>
</organism>